<dbReference type="Proteomes" id="UP000193146">
    <property type="component" value="Unassembled WGS sequence"/>
</dbReference>
<sequence length="102" mass="11617">MIYGLPPEVDALDVSTCDVPAGCTELHLFIGRYRFDIRIAGWRPLVDAMLDFDELACVSSDEDIEHISRRRQDPRNWMRALPPTVEVAIDAWKFRDGVKGAK</sequence>
<name>A0A1X1PI61_9BURK</name>
<dbReference type="AlphaFoldDB" id="A0A1X1PI61"/>
<comment type="caution">
    <text evidence="1">The sequence shown here is derived from an EMBL/GenBank/DDBJ whole genome shotgun (WGS) entry which is preliminary data.</text>
</comment>
<reference evidence="1 2" key="1">
    <citation type="submission" date="2017-04" db="EMBL/GenBank/DDBJ databases">
        <title>Burkholderia puraquae sp. nov., a novel Burkholderia cepacia complex species from hospital setting samples.</title>
        <authorList>
            <person name="Martina P."/>
            <person name="Leguizamon M."/>
            <person name="Prieto C."/>
            <person name="Sousa S."/>
            <person name="Montanaro P."/>
            <person name="Draghi W."/>
            <person name="Staembler M."/>
            <person name="Bettiol M."/>
            <person name="Figoli C."/>
            <person name="Palau J."/>
            <person name="Alvarez F."/>
            <person name="Benetti S."/>
            <person name="Anchat E."/>
            <person name="Vescina C."/>
            <person name="Ferreras J."/>
            <person name="Lasch P."/>
            <person name="Lagares A."/>
            <person name="Zorreguieta A."/>
            <person name="Yantorno O."/>
            <person name="Bosch A."/>
        </authorList>
    </citation>
    <scope>NUCLEOTIDE SEQUENCE [LARGE SCALE GENOMIC DNA]</scope>
    <source>
        <strain evidence="1 2">CAMPA 1040</strain>
    </source>
</reference>
<proteinExistence type="predicted"/>
<dbReference type="EMBL" id="NBYX01000005">
    <property type="protein sequence ID" value="ORT86200.1"/>
    <property type="molecule type" value="Genomic_DNA"/>
</dbReference>
<gene>
    <name evidence="1" type="ORF">B7G54_12020</name>
</gene>
<accession>A0A1X1PI61</accession>
<organism evidence="1 2">
    <name type="scientific">Burkholderia puraquae</name>
    <dbReference type="NCBI Taxonomy" id="1904757"/>
    <lineage>
        <taxon>Bacteria</taxon>
        <taxon>Pseudomonadati</taxon>
        <taxon>Pseudomonadota</taxon>
        <taxon>Betaproteobacteria</taxon>
        <taxon>Burkholderiales</taxon>
        <taxon>Burkholderiaceae</taxon>
        <taxon>Burkholderia</taxon>
        <taxon>Burkholderia cepacia complex</taxon>
    </lineage>
</organism>
<keyword evidence="2" id="KW-1185">Reference proteome</keyword>
<evidence type="ECO:0000313" key="1">
    <source>
        <dbReference type="EMBL" id="ORT86200.1"/>
    </source>
</evidence>
<protein>
    <submittedName>
        <fullName evidence="1">Uncharacterized protein</fullName>
    </submittedName>
</protein>
<evidence type="ECO:0000313" key="2">
    <source>
        <dbReference type="Proteomes" id="UP000193146"/>
    </source>
</evidence>